<accession>A0A117NGA0</accession>
<reference evidence="2" key="1">
    <citation type="journal article" date="2015" name="Genome Biol. Evol.">
        <title>Organellar Genomes of White Spruce (Picea glauca): Assembly and Annotation.</title>
        <authorList>
            <person name="Jackman S.D."/>
            <person name="Warren R.L."/>
            <person name="Gibb E.A."/>
            <person name="Vandervalk B.P."/>
            <person name="Mohamadi H."/>
            <person name="Chu J."/>
            <person name="Raymond A."/>
            <person name="Pleasance S."/>
            <person name="Coope R."/>
            <person name="Wildung M.R."/>
            <person name="Ritland C.E."/>
            <person name="Bousquet J."/>
            <person name="Jones S.J."/>
            <person name="Bohlmann J."/>
            <person name="Birol I."/>
        </authorList>
    </citation>
    <scope>NUCLEOTIDE SEQUENCE [LARGE SCALE GENOMIC DNA]</scope>
    <source>
        <tissue evidence="2">Flushing bud</tissue>
    </source>
</reference>
<comment type="caution">
    <text evidence="2">The sequence shown here is derived from an EMBL/GenBank/DDBJ whole genome shotgun (WGS) entry which is preliminary data.</text>
</comment>
<gene>
    <name evidence="2" type="ORF">ABT39_MTgene1531</name>
</gene>
<keyword evidence="2" id="KW-0496">Mitochondrion</keyword>
<protein>
    <submittedName>
        <fullName evidence="2">Uncharacterized protein</fullName>
    </submittedName>
</protein>
<evidence type="ECO:0000313" key="2">
    <source>
        <dbReference type="EMBL" id="KUM46430.1"/>
    </source>
</evidence>
<dbReference type="AlphaFoldDB" id="A0A117NGA0"/>
<dbReference type="EMBL" id="LKAM01000011">
    <property type="protein sequence ID" value="KUM46430.1"/>
    <property type="molecule type" value="Genomic_DNA"/>
</dbReference>
<organism evidence="2">
    <name type="scientific">Picea glauca</name>
    <name type="common">White spruce</name>
    <name type="synonym">Pinus glauca</name>
    <dbReference type="NCBI Taxonomy" id="3330"/>
    <lineage>
        <taxon>Eukaryota</taxon>
        <taxon>Viridiplantae</taxon>
        <taxon>Streptophyta</taxon>
        <taxon>Embryophyta</taxon>
        <taxon>Tracheophyta</taxon>
        <taxon>Spermatophyta</taxon>
        <taxon>Pinopsida</taxon>
        <taxon>Pinidae</taxon>
        <taxon>Conifers I</taxon>
        <taxon>Pinales</taxon>
        <taxon>Pinaceae</taxon>
        <taxon>Picea</taxon>
    </lineage>
</organism>
<feature type="region of interest" description="Disordered" evidence="1">
    <location>
        <begin position="1"/>
        <end position="36"/>
    </location>
</feature>
<proteinExistence type="predicted"/>
<sequence>MMKQRMKQELNPYPPENARIALAPDPHRHIPTLQVE</sequence>
<evidence type="ECO:0000256" key="1">
    <source>
        <dbReference type="SAM" id="MobiDB-lite"/>
    </source>
</evidence>
<geneLocation type="mitochondrion" evidence="2"/>
<name>A0A117NGA0_PICGL</name>